<dbReference type="PANTHER" id="PTHR43135">
    <property type="entry name" value="ALPHA-D-RIBOSE 1-METHYLPHOSPHONATE 5-TRIPHOSPHATE DIPHOSPHATASE"/>
    <property type="match status" value="1"/>
</dbReference>
<proteinExistence type="predicted"/>
<reference evidence="2 3" key="1">
    <citation type="submission" date="2018-03" db="EMBL/GenBank/DDBJ databases">
        <title>Genomic Encyclopedia of Archaeal and Bacterial Type Strains, Phase II (KMG-II): from individual species to whole genera.</title>
        <authorList>
            <person name="Goeker M."/>
        </authorList>
    </citation>
    <scope>NUCLEOTIDE SEQUENCE [LARGE SCALE GENOMIC DNA]</scope>
    <source>
        <strain evidence="2 3">DSM 45211</strain>
    </source>
</reference>
<comment type="caution">
    <text evidence="2">The sequence shown here is derived from an EMBL/GenBank/DDBJ whole genome shotgun (WGS) entry which is preliminary data.</text>
</comment>
<dbReference type="Gene3D" id="2.30.40.10">
    <property type="entry name" value="Urease, subunit C, domain 1"/>
    <property type="match status" value="2"/>
</dbReference>
<dbReference type="InterPro" id="IPR032466">
    <property type="entry name" value="Metal_Hydrolase"/>
</dbReference>
<dbReference type="Proteomes" id="UP000243528">
    <property type="component" value="Unassembled WGS sequence"/>
</dbReference>
<dbReference type="OrthoDB" id="3514520at2"/>
<dbReference type="PANTHER" id="PTHR43135:SF3">
    <property type="entry name" value="ALPHA-D-RIBOSE 1-METHYLPHOSPHONATE 5-TRIPHOSPHATE DIPHOSPHATASE"/>
    <property type="match status" value="1"/>
</dbReference>
<gene>
    <name evidence="2" type="ORF">CLV30_10178</name>
</gene>
<feature type="domain" description="Amidohydrolase-related" evidence="1">
    <location>
        <begin position="49"/>
        <end position="381"/>
    </location>
</feature>
<dbReference type="RefSeq" id="WP_106535594.1">
    <property type="nucleotide sequence ID" value="NZ_ML142897.1"/>
</dbReference>
<evidence type="ECO:0000259" key="1">
    <source>
        <dbReference type="Pfam" id="PF01979"/>
    </source>
</evidence>
<keyword evidence="3" id="KW-1185">Reference proteome</keyword>
<dbReference type="Gene3D" id="3.20.20.140">
    <property type="entry name" value="Metal-dependent hydrolases"/>
    <property type="match status" value="1"/>
</dbReference>
<keyword evidence="2" id="KW-0378">Hydrolase</keyword>
<evidence type="ECO:0000313" key="3">
    <source>
        <dbReference type="Proteomes" id="UP000243528"/>
    </source>
</evidence>
<name>A0A2P8EF87_9ACTN</name>
<dbReference type="InterPro" id="IPR051781">
    <property type="entry name" value="Metallo-dep_Hydrolase"/>
</dbReference>
<sequence length="398" mass="41490">MPTTLVNARIFDGSAVRRERSLTMDDGVITAIGAEAAALDTVVDAGGGTVLPGLIDSHVHTTVAELGTALRFGVTTALEMQGFWTAEERAAVAADPRVADLRVALTGLMAKDGHPSQLIKAHNNLAGDGWSMPSASTPDEAAALVAAQVADGADYIKVMIEEGTVLGHPGLPVMTTDTLRAGVDQAHHLNKKVIAHAMTVRATEQALEIGVDGLAHLFVDQAATSRVVSSLVDAGVFVTPCLVMNSSTVGYDASALAADSRVRSRLNHEWLDALGSSFNSYPEGRLADVFESVAALHEAGVPILAGTDASPLKHGGIVHGASVHHELQLLVEAGLSPTDALRSATQIPAERFGLADRGRIEAGKRADILLVGGDPTAHVSDTLDLRGIWRAGMRLECS</sequence>
<organism evidence="2 3">
    <name type="scientific">Haloactinopolyspora alba</name>
    <dbReference type="NCBI Taxonomy" id="648780"/>
    <lineage>
        <taxon>Bacteria</taxon>
        <taxon>Bacillati</taxon>
        <taxon>Actinomycetota</taxon>
        <taxon>Actinomycetes</taxon>
        <taxon>Jiangellales</taxon>
        <taxon>Jiangellaceae</taxon>
        <taxon>Haloactinopolyspora</taxon>
    </lineage>
</organism>
<protein>
    <submittedName>
        <fullName evidence="2">Imidazolonepropionase-like amidohydrolase</fullName>
    </submittedName>
</protein>
<dbReference type="InterPro" id="IPR006680">
    <property type="entry name" value="Amidohydro-rel"/>
</dbReference>
<dbReference type="GO" id="GO:0016810">
    <property type="term" value="F:hydrolase activity, acting on carbon-nitrogen (but not peptide) bonds"/>
    <property type="evidence" value="ECO:0007669"/>
    <property type="project" value="InterPro"/>
</dbReference>
<dbReference type="AlphaFoldDB" id="A0A2P8EF87"/>
<dbReference type="SUPFAM" id="SSF51338">
    <property type="entry name" value="Composite domain of metallo-dependent hydrolases"/>
    <property type="match status" value="1"/>
</dbReference>
<evidence type="ECO:0000313" key="2">
    <source>
        <dbReference type="EMBL" id="PSL08111.1"/>
    </source>
</evidence>
<dbReference type="SUPFAM" id="SSF51556">
    <property type="entry name" value="Metallo-dependent hydrolases"/>
    <property type="match status" value="1"/>
</dbReference>
<dbReference type="InterPro" id="IPR011059">
    <property type="entry name" value="Metal-dep_hydrolase_composite"/>
</dbReference>
<dbReference type="EMBL" id="PYGE01000001">
    <property type="protein sequence ID" value="PSL08111.1"/>
    <property type="molecule type" value="Genomic_DNA"/>
</dbReference>
<accession>A0A2P8EF87</accession>
<dbReference type="Pfam" id="PF01979">
    <property type="entry name" value="Amidohydro_1"/>
    <property type="match status" value="1"/>
</dbReference>